<dbReference type="SUPFAM" id="SSF48264">
    <property type="entry name" value="Cytochrome P450"/>
    <property type="match status" value="1"/>
</dbReference>
<dbReference type="Pfam" id="PF00067">
    <property type="entry name" value="p450"/>
    <property type="match status" value="3"/>
</dbReference>
<dbReference type="Proteomes" id="UP001208570">
    <property type="component" value="Unassembled WGS sequence"/>
</dbReference>
<evidence type="ECO:0000256" key="2">
    <source>
        <dbReference type="ARBA" id="ARBA00022723"/>
    </source>
</evidence>
<proteinExistence type="inferred from homology"/>
<accession>A0AAD9JM15</accession>
<dbReference type="GO" id="GO:0020037">
    <property type="term" value="F:heme binding"/>
    <property type="evidence" value="ECO:0007669"/>
    <property type="project" value="InterPro"/>
</dbReference>
<dbReference type="AlphaFoldDB" id="A0AAD9JM15"/>
<evidence type="ECO:0000256" key="1">
    <source>
        <dbReference type="ARBA" id="ARBA00010617"/>
    </source>
</evidence>
<dbReference type="InterPro" id="IPR036396">
    <property type="entry name" value="Cyt_P450_sf"/>
</dbReference>
<dbReference type="PRINTS" id="PR00465">
    <property type="entry name" value="EP450IV"/>
</dbReference>
<name>A0AAD9JM15_9ANNE</name>
<comment type="similarity">
    <text evidence="1">Belongs to the cytochrome P450 family.</text>
</comment>
<keyword evidence="2" id="KW-0479">Metal-binding</keyword>
<keyword evidence="5" id="KW-1185">Reference proteome</keyword>
<feature type="non-terminal residue" evidence="4">
    <location>
        <position position="226"/>
    </location>
</feature>
<dbReference type="EMBL" id="JAODUP010000266">
    <property type="protein sequence ID" value="KAK2154530.1"/>
    <property type="molecule type" value="Genomic_DNA"/>
</dbReference>
<dbReference type="Gene3D" id="1.10.630.10">
    <property type="entry name" value="Cytochrome P450"/>
    <property type="match status" value="2"/>
</dbReference>
<evidence type="ECO:0008006" key="6">
    <source>
        <dbReference type="Google" id="ProtNLM"/>
    </source>
</evidence>
<dbReference type="PANTHER" id="PTHR24291">
    <property type="entry name" value="CYTOCHROME P450 FAMILY 4"/>
    <property type="match status" value="1"/>
</dbReference>
<gene>
    <name evidence="4" type="ORF">LSH36_266g02045</name>
</gene>
<dbReference type="PANTHER" id="PTHR24291:SF201">
    <property type="entry name" value="CYTOCHROME P450, FAMILY 4, SUBFAMILY B, POLYPEPTIDE 7"/>
    <property type="match status" value="1"/>
</dbReference>
<reference evidence="4" key="1">
    <citation type="journal article" date="2023" name="Mol. Biol. Evol.">
        <title>Third-Generation Sequencing Reveals the Adaptive Role of the Epigenome in Three Deep-Sea Polychaetes.</title>
        <authorList>
            <person name="Perez M."/>
            <person name="Aroh O."/>
            <person name="Sun Y."/>
            <person name="Lan Y."/>
            <person name="Juniper S.K."/>
            <person name="Young C.R."/>
            <person name="Angers B."/>
            <person name="Qian P.Y."/>
        </authorList>
    </citation>
    <scope>NUCLEOTIDE SEQUENCE</scope>
    <source>
        <strain evidence="4">P08H-3</strain>
    </source>
</reference>
<dbReference type="InterPro" id="IPR002403">
    <property type="entry name" value="Cyt_P450_E_grp-IV"/>
</dbReference>
<evidence type="ECO:0000256" key="3">
    <source>
        <dbReference type="ARBA" id="ARBA00023004"/>
    </source>
</evidence>
<organism evidence="4 5">
    <name type="scientific">Paralvinella palmiformis</name>
    <dbReference type="NCBI Taxonomy" id="53620"/>
    <lineage>
        <taxon>Eukaryota</taxon>
        <taxon>Metazoa</taxon>
        <taxon>Spiralia</taxon>
        <taxon>Lophotrochozoa</taxon>
        <taxon>Annelida</taxon>
        <taxon>Polychaeta</taxon>
        <taxon>Sedentaria</taxon>
        <taxon>Canalipalpata</taxon>
        <taxon>Terebellida</taxon>
        <taxon>Terebelliformia</taxon>
        <taxon>Alvinellidae</taxon>
        <taxon>Paralvinella</taxon>
    </lineage>
</organism>
<evidence type="ECO:0000313" key="5">
    <source>
        <dbReference type="Proteomes" id="UP001208570"/>
    </source>
</evidence>
<sequence length="226" mass="25761">PKDQFIYKFLEPWLGEGLLLSNGKKWSRNRRLLTPAFHFDILQPYVMVFSQSSNTLVDEDGRGLSDIEIRHEVDTFMFEGHDTTAGAKCREEVNSLLGDRTDFCWDDMSKLPFLTMCLKESLRVTPPVPNISRNITKSVTLPDGRVIPEGISALISIYGCHHNPDVWKNPHENCIGQNFAMNEMKTSLGIIIRNFHVSLDEERPPVKIPAITLRAQDGLWLKLEPL</sequence>
<evidence type="ECO:0000313" key="4">
    <source>
        <dbReference type="EMBL" id="KAK2154530.1"/>
    </source>
</evidence>
<comment type="caution">
    <text evidence="4">The sequence shown here is derived from an EMBL/GenBank/DDBJ whole genome shotgun (WGS) entry which is preliminary data.</text>
</comment>
<dbReference type="GO" id="GO:0004497">
    <property type="term" value="F:monooxygenase activity"/>
    <property type="evidence" value="ECO:0007669"/>
    <property type="project" value="InterPro"/>
</dbReference>
<protein>
    <recommendedName>
        <fullName evidence="6">Cytochrome P450</fullName>
    </recommendedName>
</protein>
<dbReference type="InterPro" id="IPR001128">
    <property type="entry name" value="Cyt_P450"/>
</dbReference>
<dbReference type="GO" id="GO:0005506">
    <property type="term" value="F:iron ion binding"/>
    <property type="evidence" value="ECO:0007669"/>
    <property type="project" value="InterPro"/>
</dbReference>
<dbReference type="GO" id="GO:0016705">
    <property type="term" value="F:oxidoreductase activity, acting on paired donors, with incorporation or reduction of molecular oxygen"/>
    <property type="evidence" value="ECO:0007669"/>
    <property type="project" value="InterPro"/>
</dbReference>
<dbReference type="InterPro" id="IPR050196">
    <property type="entry name" value="Cytochrome_P450_Monoox"/>
</dbReference>
<keyword evidence="3" id="KW-0408">Iron</keyword>